<protein>
    <submittedName>
        <fullName evidence="3">Amidohydrolase</fullName>
    </submittedName>
</protein>
<dbReference type="GO" id="GO:0016787">
    <property type="term" value="F:hydrolase activity"/>
    <property type="evidence" value="ECO:0007669"/>
    <property type="project" value="UniProtKB-KW"/>
</dbReference>
<dbReference type="KEGG" id="sdyn:Mal52_25120"/>
<dbReference type="PANTHER" id="PTHR21240:SF19">
    <property type="entry name" value="CATALYTIC_ HYDROLASE"/>
    <property type="match status" value="1"/>
</dbReference>
<evidence type="ECO:0000313" key="4">
    <source>
        <dbReference type="Proteomes" id="UP000319383"/>
    </source>
</evidence>
<dbReference type="InterPro" id="IPR032466">
    <property type="entry name" value="Metal_Hydrolase"/>
</dbReference>
<evidence type="ECO:0000313" key="3">
    <source>
        <dbReference type="EMBL" id="QDU44034.1"/>
    </source>
</evidence>
<dbReference type="Proteomes" id="UP000319383">
    <property type="component" value="Chromosome"/>
</dbReference>
<name>A0A517ZNI1_9PLAN</name>
<dbReference type="GO" id="GO:0016831">
    <property type="term" value="F:carboxy-lyase activity"/>
    <property type="evidence" value="ECO:0007669"/>
    <property type="project" value="InterPro"/>
</dbReference>
<organism evidence="3 4">
    <name type="scientific">Symmachiella dynata</name>
    <dbReference type="NCBI Taxonomy" id="2527995"/>
    <lineage>
        <taxon>Bacteria</taxon>
        <taxon>Pseudomonadati</taxon>
        <taxon>Planctomycetota</taxon>
        <taxon>Planctomycetia</taxon>
        <taxon>Planctomycetales</taxon>
        <taxon>Planctomycetaceae</taxon>
        <taxon>Symmachiella</taxon>
    </lineage>
</organism>
<dbReference type="Gene3D" id="3.20.20.140">
    <property type="entry name" value="Metal-dependent hydrolases"/>
    <property type="match status" value="1"/>
</dbReference>
<keyword evidence="3" id="KW-0378">Hydrolase</keyword>
<proteinExistence type="predicted"/>
<dbReference type="InterPro" id="IPR006680">
    <property type="entry name" value="Amidohydro-rel"/>
</dbReference>
<dbReference type="EMBL" id="CP036276">
    <property type="protein sequence ID" value="QDU44034.1"/>
    <property type="molecule type" value="Genomic_DNA"/>
</dbReference>
<evidence type="ECO:0000259" key="2">
    <source>
        <dbReference type="Pfam" id="PF04909"/>
    </source>
</evidence>
<accession>A0A517ZNI1</accession>
<evidence type="ECO:0000256" key="1">
    <source>
        <dbReference type="ARBA" id="ARBA00023239"/>
    </source>
</evidence>
<feature type="domain" description="Amidohydrolase-related" evidence="2">
    <location>
        <begin position="4"/>
        <end position="254"/>
    </location>
</feature>
<sequence>MIFDIHSHAWAYPDHFGDDFREQAQRRAKPGETLDLTVRYEDYRATAPAEVRTVVFGGKAQLSGLWVDDRYVANYAERHGDNVVGFASIDPTQPSWKTEMHNGIEQLGLKGIKLLPMYAGFFPDDKILDPLWEYAGERKLPVLLHTGTTFIAQAPLECTLPRHVDNVAARFPNVPIVMAHLGHPYEGECVAVIRKHPNVYADISALHYRPFQLYHSLMLVQEYGVWDKVLFGTDYPFTTVNATVEGLRKLNDMLVGTALPRLETEQIEQMIYRDSFSLLGIT</sequence>
<gene>
    <name evidence="3" type="ORF">Mal52_25120</name>
</gene>
<keyword evidence="1" id="KW-0456">Lyase</keyword>
<dbReference type="PANTHER" id="PTHR21240">
    <property type="entry name" value="2-AMINO-3-CARBOXYLMUCONATE-6-SEMIALDEHYDE DECARBOXYLASE"/>
    <property type="match status" value="1"/>
</dbReference>
<dbReference type="InterPro" id="IPR032465">
    <property type="entry name" value="ACMSD"/>
</dbReference>
<dbReference type="SUPFAM" id="SSF51556">
    <property type="entry name" value="Metallo-dependent hydrolases"/>
    <property type="match status" value="1"/>
</dbReference>
<reference evidence="3 4" key="1">
    <citation type="submission" date="2019-02" db="EMBL/GenBank/DDBJ databases">
        <title>Deep-cultivation of Planctomycetes and their phenomic and genomic characterization uncovers novel biology.</title>
        <authorList>
            <person name="Wiegand S."/>
            <person name="Jogler M."/>
            <person name="Boedeker C."/>
            <person name="Pinto D."/>
            <person name="Vollmers J."/>
            <person name="Rivas-Marin E."/>
            <person name="Kohn T."/>
            <person name="Peeters S.H."/>
            <person name="Heuer A."/>
            <person name="Rast P."/>
            <person name="Oberbeckmann S."/>
            <person name="Bunk B."/>
            <person name="Jeske O."/>
            <person name="Meyerdierks A."/>
            <person name="Storesund J.E."/>
            <person name="Kallscheuer N."/>
            <person name="Luecker S."/>
            <person name="Lage O.M."/>
            <person name="Pohl T."/>
            <person name="Merkel B.J."/>
            <person name="Hornburger P."/>
            <person name="Mueller R.-W."/>
            <person name="Bruemmer F."/>
            <person name="Labrenz M."/>
            <person name="Spormann A.M."/>
            <person name="Op den Camp H."/>
            <person name="Overmann J."/>
            <person name="Amann R."/>
            <person name="Jetten M.S.M."/>
            <person name="Mascher T."/>
            <person name="Medema M.H."/>
            <person name="Devos D.P."/>
            <person name="Kaster A.-K."/>
            <person name="Ovreas L."/>
            <person name="Rohde M."/>
            <person name="Galperin M.Y."/>
            <person name="Jogler C."/>
        </authorList>
    </citation>
    <scope>NUCLEOTIDE SEQUENCE [LARGE SCALE GENOMIC DNA]</scope>
    <source>
        <strain evidence="3 4">Mal52</strain>
    </source>
</reference>
<dbReference type="Pfam" id="PF04909">
    <property type="entry name" value="Amidohydro_2"/>
    <property type="match status" value="1"/>
</dbReference>
<dbReference type="AlphaFoldDB" id="A0A517ZNI1"/>
<dbReference type="RefSeq" id="WP_145376329.1">
    <property type="nucleotide sequence ID" value="NZ_CP036276.1"/>
</dbReference>
<keyword evidence="4" id="KW-1185">Reference proteome</keyword>